<dbReference type="Gene3D" id="1.10.10.580">
    <property type="entry name" value="Structural maintenance of chromosome 1. Chain E"/>
    <property type="match status" value="1"/>
</dbReference>
<gene>
    <name evidence="4" type="primary">LOC106809558</name>
</gene>
<protein>
    <submittedName>
        <fullName evidence="4">Uncharacterized protein LOC106809558</fullName>
    </submittedName>
</protein>
<dbReference type="Pfam" id="PF04824">
    <property type="entry name" value="Rad21_Rec8"/>
    <property type="match status" value="1"/>
</dbReference>
<feature type="domain" description="Rad21/Rec8-like protein C-terminal eukaryotic" evidence="2">
    <location>
        <begin position="444"/>
        <end position="487"/>
    </location>
</feature>
<feature type="region of interest" description="Disordered" evidence="1">
    <location>
        <begin position="266"/>
        <end position="364"/>
    </location>
</feature>
<reference evidence="4" key="1">
    <citation type="submission" date="2025-08" db="UniProtKB">
        <authorList>
            <consortium name="RefSeq"/>
        </authorList>
    </citation>
    <scope>IDENTIFICATION</scope>
</reference>
<dbReference type="SUPFAM" id="SSF46785">
    <property type="entry name" value="Winged helix' DNA-binding domain"/>
    <property type="match status" value="1"/>
</dbReference>
<dbReference type="Proteomes" id="UP000695022">
    <property type="component" value="Unplaced"/>
</dbReference>
<proteinExistence type="predicted"/>
<accession>A0ABM1E7J5</accession>
<evidence type="ECO:0000313" key="3">
    <source>
        <dbReference type="Proteomes" id="UP000695022"/>
    </source>
</evidence>
<feature type="compositionally biased region" description="Polar residues" evidence="1">
    <location>
        <begin position="284"/>
        <end position="300"/>
    </location>
</feature>
<keyword evidence="3" id="KW-1185">Reference proteome</keyword>
<feature type="region of interest" description="Disordered" evidence="1">
    <location>
        <begin position="72"/>
        <end position="93"/>
    </location>
</feature>
<dbReference type="GeneID" id="106809558"/>
<dbReference type="PANTHER" id="PTHR12585:SF27">
    <property type="entry name" value="MEIOTIC RECOMBINATION PROTEIN REC8 HOMOLOG"/>
    <property type="match status" value="1"/>
</dbReference>
<dbReference type="InterPro" id="IPR006909">
    <property type="entry name" value="Rad21/Rec8_C_eu"/>
</dbReference>
<feature type="region of interest" description="Disordered" evidence="1">
    <location>
        <begin position="111"/>
        <end position="147"/>
    </location>
</feature>
<evidence type="ECO:0000259" key="2">
    <source>
        <dbReference type="Pfam" id="PF04824"/>
    </source>
</evidence>
<feature type="compositionally biased region" description="Polar residues" evidence="1">
    <location>
        <begin position="354"/>
        <end position="364"/>
    </location>
</feature>
<feature type="compositionally biased region" description="Polar residues" evidence="1">
    <location>
        <begin position="324"/>
        <end position="343"/>
    </location>
</feature>
<sequence>MLTGSPHTVSSRGDILIQEDPVSDVRREELAAVMDDLPPLDHEALERLSHAESELKMTDALLFHDDVSSALNERVEEDAGTRQPTTDPEQEDTVLEIDPKTGDLINSLIETPIVPSAVEPRHLPVQRRSRSDTKSPRSQRKRGRPERFDSLEIDSLDLADVPQKRRAARRLRFVDGSTQLSREQLRRNMNNTSDTMRPLDTIYPSRQESAADLFSKPGLRGLQREPHLSLWRRNAFTEQMSERDESDSENDKNIPYTIRDMLRQLQQNDESSSVVEERREDSTLESTSAQDQPLTSTAIKASSGKRKRSIDSDDPEQQRDRSNTNESSSNLPVTSFQHLSGIQSMHEDSRISDRQTSAASRNIESITESLNRRADVAILEEPELEQQLQPEHMENPPIYVEEPREVPAEMEIPAQARITPAHVYRKLEELLQGDASLEIPFRILVPVDMPKWVAAKYFYCCLVLLKQRKISCQQERPYDDIFIWLRRRIQ</sequence>
<dbReference type="RefSeq" id="XP_014668166.1">
    <property type="nucleotide sequence ID" value="XM_014812680.1"/>
</dbReference>
<dbReference type="InterPro" id="IPR036390">
    <property type="entry name" value="WH_DNA-bd_sf"/>
</dbReference>
<dbReference type="PANTHER" id="PTHR12585">
    <property type="entry name" value="SCC1 / RAD21 FAMILY MEMBER"/>
    <property type="match status" value="1"/>
</dbReference>
<evidence type="ECO:0000313" key="4">
    <source>
        <dbReference type="RefSeq" id="XP_014668166.1"/>
    </source>
</evidence>
<organism evidence="3 4">
    <name type="scientific">Priapulus caudatus</name>
    <name type="common">Priapulid worm</name>
    <dbReference type="NCBI Taxonomy" id="37621"/>
    <lineage>
        <taxon>Eukaryota</taxon>
        <taxon>Metazoa</taxon>
        <taxon>Ecdysozoa</taxon>
        <taxon>Scalidophora</taxon>
        <taxon>Priapulida</taxon>
        <taxon>Priapulimorpha</taxon>
        <taxon>Priapulimorphida</taxon>
        <taxon>Priapulidae</taxon>
        <taxon>Priapulus</taxon>
    </lineage>
</organism>
<dbReference type="CDD" id="cd21794">
    <property type="entry name" value="Rad21_Rec8_M_Rec8"/>
    <property type="match status" value="1"/>
</dbReference>
<dbReference type="InterPro" id="IPR039781">
    <property type="entry name" value="Rad21/Rec8-like"/>
</dbReference>
<name>A0ABM1E7J5_PRICU</name>
<dbReference type="InterPro" id="IPR023093">
    <property type="entry name" value="ScpA-like_C"/>
</dbReference>
<evidence type="ECO:0000256" key="1">
    <source>
        <dbReference type="SAM" id="MobiDB-lite"/>
    </source>
</evidence>